<dbReference type="InterPro" id="IPR003444">
    <property type="entry name" value="MraZ"/>
</dbReference>
<dbReference type="GO" id="GO:0005737">
    <property type="term" value="C:cytoplasm"/>
    <property type="evidence" value="ECO:0007669"/>
    <property type="project" value="UniProtKB-UniRule"/>
</dbReference>
<name>A0A9D9HPC8_9SPIR</name>
<keyword evidence="5 7" id="KW-0238">DNA-binding</keyword>
<dbReference type="InterPro" id="IPR035644">
    <property type="entry name" value="MraZ_C"/>
</dbReference>
<evidence type="ECO:0000256" key="5">
    <source>
        <dbReference type="ARBA" id="ARBA00023125"/>
    </source>
</evidence>
<dbReference type="AlphaFoldDB" id="A0A9D9HPC8"/>
<evidence type="ECO:0000256" key="7">
    <source>
        <dbReference type="HAMAP-Rule" id="MF_01008"/>
    </source>
</evidence>
<dbReference type="GO" id="GO:2000143">
    <property type="term" value="P:negative regulation of DNA-templated transcription initiation"/>
    <property type="evidence" value="ECO:0007669"/>
    <property type="project" value="TreeGrafter"/>
</dbReference>
<dbReference type="Gene3D" id="3.40.1550.20">
    <property type="entry name" value="Transcriptional regulator MraZ domain"/>
    <property type="match status" value="1"/>
</dbReference>
<organism evidence="9 10">
    <name type="scientific">Candidatus Gallitreponema excrementavium</name>
    <dbReference type="NCBI Taxonomy" id="2840840"/>
    <lineage>
        <taxon>Bacteria</taxon>
        <taxon>Pseudomonadati</taxon>
        <taxon>Spirochaetota</taxon>
        <taxon>Spirochaetia</taxon>
        <taxon>Spirochaetales</taxon>
        <taxon>Candidatus Gallitreponema</taxon>
    </lineage>
</organism>
<dbReference type="HAMAP" id="MF_01008">
    <property type="entry name" value="MraZ"/>
    <property type="match status" value="1"/>
</dbReference>
<dbReference type="Proteomes" id="UP000823638">
    <property type="component" value="Unassembled WGS sequence"/>
</dbReference>
<dbReference type="SUPFAM" id="SSF89447">
    <property type="entry name" value="AbrB/MazE/MraZ-like"/>
    <property type="match status" value="1"/>
</dbReference>
<comment type="subunit">
    <text evidence="7">Forms oligomers.</text>
</comment>
<keyword evidence="4 7" id="KW-0805">Transcription regulation</keyword>
<evidence type="ECO:0000313" key="10">
    <source>
        <dbReference type="Proteomes" id="UP000823638"/>
    </source>
</evidence>
<evidence type="ECO:0000256" key="6">
    <source>
        <dbReference type="ARBA" id="ARBA00023163"/>
    </source>
</evidence>
<evidence type="ECO:0000256" key="4">
    <source>
        <dbReference type="ARBA" id="ARBA00023015"/>
    </source>
</evidence>
<dbReference type="CDD" id="cd16320">
    <property type="entry name" value="MraZ_N"/>
    <property type="match status" value="1"/>
</dbReference>
<reference evidence="9" key="2">
    <citation type="journal article" date="2021" name="PeerJ">
        <title>Extensive microbial diversity within the chicken gut microbiome revealed by metagenomics and culture.</title>
        <authorList>
            <person name="Gilroy R."/>
            <person name="Ravi A."/>
            <person name="Getino M."/>
            <person name="Pursley I."/>
            <person name="Horton D.L."/>
            <person name="Alikhan N.F."/>
            <person name="Baker D."/>
            <person name="Gharbi K."/>
            <person name="Hall N."/>
            <person name="Watson M."/>
            <person name="Adriaenssens E.M."/>
            <person name="Foster-Nyarko E."/>
            <person name="Jarju S."/>
            <person name="Secka A."/>
            <person name="Antonio M."/>
            <person name="Oren A."/>
            <person name="Chaudhuri R.R."/>
            <person name="La Ragione R."/>
            <person name="Hildebrand F."/>
            <person name="Pallen M.J."/>
        </authorList>
    </citation>
    <scope>NUCLEOTIDE SEQUENCE</scope>
    <source>
        <strain evidence="9">10532</strain>
    </source>
</reference>
<comment type="caution">
    <text evidence="9">The sequence shown here is derived from an EMBL/GenBank/DDBJ whole genome shotgun (WGS) entry which is preliminary data.</text>
</comment>
<accession>A0A9D9HPC8</accession>
<feature type="domain" description="SpoVT-AbrB" evidence="8">
    <location>
        <begin position="78"/>
        <end position="121"/>
    </location>
</feature>
<dbReference type="GO" id="GO:0009295">
    <property type="term" value="C:nucleoid"/>
    <property type="evidence" value="ECO:0007669"/>
    <property type="project" value="UniProtKB-SubCell"/>
</dbReference>
<dbReference type="PROSITE" id="PS51740">
    <property type="entry name" value="SPOVT_ABRB"/>
    <property type="match status" value="2"/>
</dbReference>
<keyword evidence="2 7" id="KW-0963">Cytoplasm</keyword>
<comment type="subcellular location">
    <subcellularLocation>
        <location evidence="7">Cytoplasm</location>
        <location evidence="7">Nucleoid</location>
    </subcellularLocation>
</comment>
<dbReference type="EMBL" id="JADIMM010000070">
    <property type="protein sequence ID" value="MBO8457611.1"/>
    <property type="molecule type" value="Genomic_DNA"/>
</dbReference>
<gene>
    <name evidence="7 9" type="primary">mraZ</name>
    <name evidence="9" type="ORF">IAA81_05205</name>
</gene>
<reference evidence="9" key="1">
    <citation type="submission" date="2020-10" db="EMBL/GenBank/DDBJ databases">
        <authorList>
            <person name="Gilroy R."/>
        </authorList>
    </citation>
    <scope>NUCLEOTIDE SEQUENCE</scope>
    <source>
        <strain evidence="9">10532</strain>
    </source>
</reference>
<sequence>MLTGDYRNTLDEKGRIMFPSKLRSDLPQSSLILTQGLDTCLWLFTAREWELLSNKIMENASPFQAQSRLVWRRLIAPAQEIEIDKTGRISIPQSLREYAGLKHDCVILGINRYIELWDVDIYNKYLQDTEKQFQSATEELGNIFF</sequence>
<dbReference type="CDD" id="cd16321">
    <property type="entry name" value="MraZ_C"/>
    <property type="match status" value="1"/>
</dbReference>
<dbReference type="GO" id="GO:0003700">
    <property type="term" value="F:DNA-binding transcription factor activity"/>
    <property type="evidence" value="ECO:0007669"/>
    <property type="project" value="UniProtKB-UniRule"/>
</dbReference>
<dbReference type="GO" id="GO:0000976">
    <property type="term" value="F:transcription cis-regulatory region binding"/>
    <property type="evidence" value="ECO:0007669"/>
    <property type="project" value="TreeGrafter"/>
</dbReference>
<dbReference type="NCBIfam" id="TIGR00242">
    <property type="entry name" value="division/cell wall cluster transcriptional repressor MraZ"/>
    <property type="match status" value="1"/>
</dbReference>
<evidence type="ECO:0000256" key="3">
    <source>
        <dbReference type="ARBA" id="ARBA00022737"/>
    </source>
</evidence>
<comment type="similarity">
    <text evidence="7">Belongs to the MraZ family.</text>
</comment>
<dbReference type="InterPro" id="IPR007159">
    <property type="entry name" value="SpoVT-AbrB_dom"/>
</dbReference>
<protein>
    <recommendedName>
        <fullName evidence="1 7">Transcriptional regulator MraZ</fullName>
    </recommendedName>
</protein>
<dbReference type="InterPro" id="IPR038619">
    <property type="entry name" value="MraZ_sf"/>
</dbReference>
<evidence type="ECO:0000256" key="1">
    <source>
        <dbReference type="ARBA" id="ARBA00013860"/>
    </source>
</evidence>
<feature type="domain" description="SpoVT-AbrB" evidence="8">
    <location>
        <begin position="5"/>
        <end position="48"/>
    </location>
</feature>
<dbReference type="Pfam" id="PF02381">
    <property type="entry name" value="MraZ"/>
    <property type="match status" value="2"/>
</dbReference>
<dbReference type="InterPro" id="IPR020603">
    <property type="entry name" value="MraZ_dom"/>
</dbReference>
<evidence type="ECO:0000256" key="2">
    <source>
        <dbReference type="ARBA" id="ARBA00022490"/>
    </source>
</evidence>
<proteinExistence type="inferred from homology"/>
<dbReference type="PANTHER" id="PTHR34701">
    <property type="entry name" value="TRANSCRIPTIONAL REGULATOR MRAZ"/>
    <property type="match status" value="1"/>
</dbReference>
<dbReference type="PANTHER" id="PTHR34701:SF1">
    <property type="entry name" value="TRANSCRIPTIONAL REGULATOR MRAZ"/>
    <property type="match status" value="1"/>
</dbReference>
<evidence type="ECO:0000259" key="8">
    <source>
        <dbReference type="PROSITE" id="PS51740"/>
    </source>
</evidence>
<dbReference type="InterPro" id="IPR037914">
    <property type="entry name" value="SpoVT-AbrB_sf"/>
</dbReference>
<keyword evidence="3" id="KW-0677">Repeat</keyword>
<dbReference type="InterPro" id="IPR035642">
    <property type="entry name" value="MraZ_N"/>
</dbReference>
<keyword evidence="6 7" id="KW-0804">Transcription</keyword>
<evidence type="ECO:0000313" key="9">
    <source>
        <dbReference type="EMBL" id="MBO8457611.1"/>
    </source>
</evidence>